<evidence type="ECO:0000256" key="9">
    <source>
        <dbReference type="ARBA" id="ARBA00023212"/>
    </source>
</evidence>
<dbReference type="EMBL" id="JAHLQT010010178">
    <property type="protein sequence ID" value="KAG7173180.1"/>
    <property type="molecule type" value="Genomic_DNA"/>
</dbReference>
<keyword evidence="10" id="KW-0966">Cell projection</keyword>
<dbReference type="GO" id="GO:0060271">
    <property type="term" value="P:cilium assembly"/>
    <property type="evidence" value="ECO:0007669"/>
    <property type="project" value="TreeGrafter"/>
</dbReference>
<dbReference type="GO" id="GO:0005737">
    <property type="term" value="C:cytoplasm"/>
    <property type="evidence" value="ECO:0007669"/>
    <property type="project" value="TreeGrafter"/>
</dbReference>
<evidence type="ECO:0000313" key="16">
    <source>
        <dbReference type="Proteomes" id="UP000747542"/>
    </source>
</evidence>
<evidence type="ECO:0000256" key="12">
    <source>
        <dbReference type="SAM" id="Coils"/>
    </source>
</evidence>
<evidence type="ECO:0000313" key="15">
    <source>
        <dbReference type="EMBL" id="KAG7173180.1"/>
    </source>
</evidence>
<evidence type="ECO:0000256" key="3">
    <source>
        <dbReference type="ARBA" id="ARBA00009131"/>
    </source>
</evidence>
<evidence type="ECO:0000256" key="7">
    <source>
        <dbReference type="ARBA" id="ARBA00022833"/>
    </source>
</evidence>
<dbReference type="PANTHER" id="PTHR21502:SF3">
    <property type="entry name" value="CILIUM ASSEMBLY PROTEIN DZIP1L"/>
    <property type="match status" value="1"/>
</dbReference>
<dbReference type="GO" id="GO:0008270">
    <property type="term" value="F:zinc ion binding"/>
    <property type="evidence" value="ECO:0007669"/>
    <property type="project" value="UniProtKB-KW"/>
</dbReference>
<evidence type="ECO:0000256" key="5">
    <source>
        <dbReference type="ARBA" id="ARBA00022723"/>
    </source>
</evidence>
<evidence type="ECO:0000256" key="1">
    <source>
        <dbReference type="ARBA" id="ARBA00004114"/>
    </source>
</evidence>
<feature type="region of interest" description="Disordered" evidence="13">
    <location>
        <begin position="665"/>
        <end position="837"/>
    </location>
</feature>
<reference evidence="15" key="1">
    <citation type="journal article" date="2021" name="Sci. Adv.">
        <title>The American lobster genome reveals insights on longevity, neural, and immune adaptations.</title>
        <authorList>
            <person name="Polinski J.M."/>
            <person name="Zimin A.V."/>
            <person name="Clark K.F."/>
            <person name="Kohn A.B."/>
            <person name="Sadowski N."/>
            <person name="Timp W."/>
            <person name="Ptitsyn A."/>
            <person name="Khanna P."/>
            <person name="Romanova D.Y."/>
            <person name="Williams P."/>
            <person name="Greenwood S.J."/>
            <person name="Moroz L.L."/>
            <person name="Walt D.R."/>
            <person name="Bodnar A.G."/>
        </authorList>
    </citation>
    <scope>NUCLEOTIDE SEQUENCE</scope>
    <source>
        <strain evidence="15">GMGI-L3</strain>
    </source>
</reference>
<protein>
    <submittedName>
        <fullName evidence="15">Zinc finger protein Dzip1-like</fullName>
    </submittedName>
</protein>
<feature type="compositionally biased region" description="Basic and acidic residues" evidence="13">
    <location>
        <begin position="528"/>
        <end position="540"/>
    </location>
</feature>
<proteinExistence type="inferred from homology"/>
<accession>A0A8J5N4K6</accession>
<dbReference type="Pfam" id="PF13815">
    <property type="entry name" value="Dzip-like_N"/>
    <property type="match status" value="1"/>
</dbReference>
<feature type="coiled-coil region" evidence="12">
    <location>
        <begin position="97"/>
        <end position="135"/>
    </location>
</feature>
<gene>
    <name evidence="15" type="primary">dzip1-L</name>
    <name evidence="15" type="ORF">Hamer_G008719</name>
</gene>
<feature type="coiled-coil region" evidence="12">
    <location>
        <begin position="260"/>
        <end position="387"/>
    </location>
</feature>
<keyword evidence="5" id="KW-0479">Metal-binding</keyword>
<keyword evidence="9" id="KW-0206">Cytoskeleton</keyword>
<evidence type="ECO:0000259" key="14">
    <source>
        <dbReference type="PROSITE" id="PS50157"/>
    </source>
</evidence>
<name>A0A8J5N4K6_HOMAM</name>
<dbReference type="Pfam" id="PF25977">
    <property type="entry name" value="DZIP1"/>
    <property type="match status" value="1"/>
</dbReference>
<keyword evidence="7" id="KW-0862">Zinc</keyword>
<feature type="compositionally biased region" description="Low complexity" evidence="13">
    <location>
        <begin position="696"/>
        <end position="708"/>
    </location>
</feature>
<dbReference type="InterPro" id="IPR032714">
    <property type="entry name" value="DZIP1_N"/>
</dbReference>
<feature type="coiled-coil region" evidence="12">
    <location>
        <begin position="613"/>
        <end position="640"/>
    </location>
</feature>
<sequence length="984" mass="110550">MRTTFGAISPGGAAALPSAVEFPSQRRERVDWHKLASIDLHELSSGCSMEVLQDNLSHVTFCDAEAEFDVGTTGGQRSLLKMFRLAQLIIQYLFLSQEFIETQLQQSQEEVLQLTEKYQEVKAKLLQQVEEAKKMKITNRSMRETVKCINSYALANGIFQSLKCPLCPKAFRGQDFLQSHLWRKHPNQASSVTLPQVFQVPSTVSGPCEAPPVASETKHQELPLNNVSSPQSTHATAYSNVNDVDSFRLCEIEKKFNMMNENFMRILREMEEQKGSLEVENEKRREEVKKAWEEKKHMERSYETQLEKLSEQISQLKTVGSDKTSFDGERFVELIKKQEEEITFLQAQIQRQAKNDRVEEIRSTDAVDGLSEEIQALKRQLGEQRRSHKHSLKELQASLQKDYGAALESEKVKLREMMKDIAHKEAAVAVVSQKPPPSPKTPTIKKPPTPNRATKPSTMTQNQLEDSPTLTRTKTKIEPYLQRMDTEDSESELESDSETETSRWNQNNLKVKPLNISSSSTEGEDEDPKPNNQKEGDLKSEQSSSESCEDDKSYSEDDVSSDSINLDNLLRSNPHLWNQMREATSGVLALKLSSLGLDQSTRGIKTDVLTSCLSRLRKERRKYEEKYDHFLDLRKRLENEVRAKVDDKIDNVEDVSGIQPLSETIKSESKEKQSGMLSRMVKNVQSKVKEQSRAFSSSMSKTSESVKSGVKDIFHTNPKSNDDVKVISGTSIVSDNQGEKTEAEDDDSTTESESKDSSNAQIEIHNETSKSVSRNLFEDKPLGAGSGTRPKQGNYFDNKTYGEVEDISGSEWDSEPEYENFKKEPPPKRTDSLNTSVISANLHNSTVNSWDLDESQTIKLKKPSGQLVSNLTRSIELQLSGRKKSQLAGAVDVMSSTALPGTSPDSPGGLEYSRINQNSYGSQQNLQSVSDSSNTVGTSLWGSVDAVDVISQRQPKVITSSRKEVISSWDSDDDLNISEVKYPM</sequence>
<dbReference type="Proteomes" id="UP000747542">
    <property type="component" value="Unassembled WGS sequence"/>
</dbReference>
<dbReference type="PROSITE" id="PS50157">
    <property type="entry name" value="ZINC_FINGER_C2H2_2"/>
    <property type="match status" value="1"/>
</dbReference>
<feature type="compositionally biased region" description="Pro residues" evidence="13">
    <location>
        <begin position="434"/>
        <end position="450"/>
    </location>
</feature>
<keyword evidence="4" id="KW-0963">Cytoplasm</keyword>
<dbReference type="InterPro" id="IPR013087">
    <property type="entry name" value="Znf_C2H2_type"/>
</dbReference>
<dbReference type="PANTHER" id="PTHR21502">
    <property type="entry name" value="ZINC FINGER PROTEIN DZIP1"/>
    <property type="match status" value="1"/>
</dbReference>
<feature type="compositionally biased region" description="Acidic residues" evidence="13">
    <location>
        <begin position="803"/>
        <end position="818"/>
    </location>
</feature>
<dbReference type="InterPro" id="IPR058883">
    <property type="entry name" value="DZIP1_dom"/>
</dbReference>
<dbReference type="GO" id="GO:0005814">
    <property type="term" value="C:centriole"/>
    <property type="evidence" value="ECO:0007669"/>
    <property type="project" value="UniProtKB-SubCell"/>
</dbReference>
<comment type="subcellular location">
    <subcellularLocation>
        <location evidence="2">Cytoplasm</location>
        <location evidence="2">Cytoskeleton</location>
        <location evidence="2">Cilium basal body</location>
    </subcellularLocation>
    <subcellularLocation>
        <location evidence="1">Cytoplasm</location>
        <location evidence="1">Cytoskeleton</location>
        <location evidence="1">Microtubule organizing center</location>
        <location evidence="1">Centrosome</location>
        <location evidence="1">Centriole</location>
    </subcellularLocation>
</comment>
<comment type="similarity">
    <text evidence="3">Belongs to the DZIP C2H2-type zinc-finger protein family.</text>
</comment>
<evidence type="ECO:0000256" key="2">
    <source>
        <dbReference type="ARBA" id="ARBA00004120"/>
    </source>
</evidence>
<feature type="compositionally biased region" description="Acidic residues" evidence="13">
    <location>
        <begin position="487"/>
        <end position="499"/>
    </location>
</feature>
<organism evidence="15 16">
    <name type="scientific">Homarus americanus</name>
    <name type="common">American lobster</name>
    <dbReference type="NCBI Taxonomy" id="6706"/>
    <lineage>
        <taxon>Eukaryota</taxon>
        <taxon>Metazoa</taxon>
        <taxon>Ecdysozoa</taxon>
        <taxon>Arthropoda</taxon>
        <taxon>Crustacea</taxon>
        <taxon>Multicrustacea</taxon>
        <taxon>Malacostraca</taxon>
        <taxon>Eumalacostraca</taxon>
        <taxon>Eucarida</taxon>
        <taxon>Decapoda</taxon>
        <taxon>Pleocyemata</taxon>
        <taxon>Astacidea</taxon>
        <taxon>Nephropoidea</taxon>
        <taxon>Nephropidae</taxon>
        <taxon>Homarus</taxon>
    </lineage>
</organism>
<keyword evidence="6 11" id="KW-0863">Zinc-finger</keyword>
<keyword evidence="16" id="KW-1185">Reference proteome</keyword>
<dbReference type="OrthoDB" id="515971at2759"/>
<evidence type="ECO:0000256" key="8">
    <source>
        <dbReference type="ARBA" id="ARBA00023054"/>
    </source>
</evidence>
<evidence type="ECO:0000256" key="11">
    <source>
        <dbReference type="PROSITE-ProRule" id="PRU00042"/>
    </source>
</evidence>
<comment type="caution">
    <text evidence="15">The sequence shown here is derived from an EMBL/GenBank/DDBJ whole genome shotgun (WGS) entry which is preliminary data.</text>
</comment>
<dbReference type="AlphaFoldDB" id="A0A8J5N4K6"/>
<evidence type="ECO:0000256" key="10">
    <source>
        <dbReference type="ARBA" id="ARBA00023273"/>
    </source>
</evidence>
<dbReference type="GO" id="GO:0036064">
    <property type="term" value="C:ciliary basal body"/>
    <property type="evidence" value="ECO:0007669"/>
    <property type="project" value="TreeGrafter"/>
</dbReference>
<dbReference type="InterPro" id="IPR051241">
    <property type="entry name" value="DZIP_RILPL"/>
</dbReference>
<evidence type="ECO:0000256" key="6">
    <source>
        <dbReference type="ARBA" id="ARBA00022771"/>
    </source>
</evidence>
<feature type="region of interest" description="Disordered" evidence="13">
    <location>
        <begin position="428"/>
        <end position="566"/>
    </location>
</feature>
<feature type="compositionally biased region" description="Polar residues" evidence="13">
    <location>
        <begin position="451"/>
        <end position="472"/>
    </location>
</feature>
<keyword evidence="8 12" id="KW-0175">Coiled coil</keyword>
<feature type="compositionally biased region" description="Basic and acidic residues" evidence="13">
    <location>
        <begin position="709"/>
        <end position="725"/>
    </location>
</feature>
<feature type="domain" description="C2H2-type" evidence="14">
    <location>
        <begin position="162"/>
        <end position="190"/>
    </location>
</feature>
<dbReference type="PROSITE" id="PS00028">
    <property type="entry name" value="ZINC_FINGER_C2H2_1"/>
    <property type="match status" value="1"/>
</dbReference>
<evidence type="ECO:0000256" key="4">
    <source>
        <dbReference type="ARBA" id="ARBA00022490"/>
    </source>
</evidence>
<feature type="compositionally biased region" description="Polar residues" evidence="13">
    <location>
        <begin position="503"/>
        <end position="521"/>
    </location>
</feature>
<evidence type="ECO:0000256" key="13">
    <source>
        <dbReference type="SAM" id="MobiDB-lite"/>
    </source>
</evidence>
<feature type="compositionally biased region" description="Basic and acidic residues" evidence="13">
    <location>
        <begin position="819"/>
        <end position="831"/>
    </location>
</feature>